<keyword evidence="1 9" id="KW-0540">Nuclease</keyword>
<keyword evidence="4 9" id="KW-0378">Hydrolase</keyword>
<feature type="binding site" evidence="9">
    <location>
        <position position="237"/>
    </location>
    <ligand>
        <name>Mn(2+)</name>
        <dbReference type="ChEBI" id="CHEBI:29035"/>
    </ligand>
</feature>
<dbReference type="GO" id="GO:0043571">
    <property type="term" value="P:maintenance of CRISPR repeat elements"/>
    <property type="evidence" value="ECO:0007669"/>
    <property type="project" value="UniProtKB-UniRule"/>
</dbReference>
<dbReference type="PANTHER" id="PTHR43219:SF1">
    <property type="entry name" value="CRISPR-ASSOCIATED ENDONUCLEASE CAS1"/>
    <property type="match status" value="1"/>
</dbReference>
<dbReference type="InterPro" id="IPR042206">
    <property type="entry name" value="CRISPR-assoc_Cas1_C"/>
</dbReference>
<dbReference type="GO" id="GO:0046872">
    <property type="term" value="F:metal ion binding"/>
    <property type="evidence" value="ECO:0007669"/>
    <property type="project" value="UniProtKB-UniRule"/>
</dbReference>
<dbReference type="GO" id="GO:0016787">
    <property type="term" value="F:hydrolase activity"/>
    <property type="evidence" value="ECO:0007669"/>
    <property type="project" value="UniProtKB-KW"/>
</dbReference>
<dbReference type="EC" id="3.1.-.-" evidence="9"/>
<keyword evidence="3 9" id="KW-0255">Endonuclease</keyword>
<evidence type="ECO:0000256" key="8">
    <source>
        <dbReference type="ARBA" id="ARBA00023211"/>
    </source>
</evidence>
<dbReference type="GO" id="GO:0051607">
    <property type="term" value="P:defense response to virus"/>
    <property type="evidence" value="ECO:0007669"/>
    <property type="project" value="UniProtKB-UniRule"/>
</dbReference>
<evidence type="ECO:0000313" key="10">
    <source>
        <dbReference type="EMBL" id="SDY05910.1"/>
    </source>
</evidence>
<evidence type="ECO:0000256" key="9">
    <source>
        <dbReference type="HAMAP-Rule" id="MF_01470"/>
    </source>
</evidence>
<comment type="function">
    <text evidence="9">CRISPR (clustered regularly interspaced short palindromic repeat), is an adaptive immune system that provides protection against mobile genetic elements (viruses, transposable elements and conjugative plasmids). CRISPR clusters contain spacers, sequences complementary to antecedent mobile elements, and target invading nucleic acids. CRISPR clusters are transcribed and processed into CRISPR RNA (crRNA). Acts as a dsDNA endonuclease. Involved in the integration of spacer DNA into the CRISPR cassette.</text>
</comment>
<feature type="binding site" evidence="9">
    <location>
        <position position="222"/>
    </location>
    <ligand>
        <name>Mn(2+)</name>
        <dbReference type="ChEBI" id="CHEBI:29035"/>
    </ligand>
</feature>
<comment type="subunit">
    <text evidence="9">Homodimer, forms a heterotetramer with a Cas2 homodimer.</text>
</comment>
<dbReference type="OrthoDB" id="9803119at2"/>
<keyword evidence="11" id="KW-1185">Reference proteome</keyword>
<evidence type="ECO:0000256" key="4">
    <source>
        <dbReference type="ARBA" id="ARBA00022801"/>
    </source>
</evidence>
<dbReference type="Proteomes" id="UP000199652">
    <property type="component" value="Unassembled WGS sequence"/>
</dbReference>
<dbReference type="NCBIfam" id="TIGR03641">
    <property type="entry name" value="cas1_HMARI"/>
    <property type="match status" value="1"/>
</dbReference>
<dbReference type="InterPro" id="IPR042211">
    <property type="entry name" value="CRISPR-assoc_Cas1_N"/>
</dbReference>
<dbReference type="InterPro" id="IPR019858">
    <property type="entry name" value="CRISPR-assoc_Cas1_HMARI/TNEAP"/>
</dbReference>
<dbReference type="HAMAP" id="MF_01470">
    <property type="entry name" value="Cas1"/>
    <property type="match status" value="1"/>
</dbReference>
<keyword evidence="8 9" id="KW-0464">Manganese</keyword>
<evidence type="ECO:0000313" key="11">
    <source>
        <dbReference type="Proteomes" id="UP000199652"/>
    </source>
</evidence>
<reference evidence="11" key="1">
    <citation type="submission" date="2016-10" db="EMBL/GenBank/DDBJ databases">
        <authorList>
            <person name="Varghese N."/>
            <person name="Submissions S."/>
        </authorList>
    </citation>
    <scope>NUCLEOTIDE SEQUENCE [LARGE SCALE GENOMIC DNA]</scope>
    <source>
        <strain evidence="11">VPI 5359</strain>
    </source>
</reference>
<sequence>MKKNIYIFSDGELKRKDNTLRFLCEERQQYLPVEDISDIYAFGEINVTKKLLELLSQKEIILHYFNYHGYYMGSFYPREHYNSGYLLLKQAEAYNDEGYRLRLAKGFVKGSLKNIRQVLKYYENRDKDVGDPLLKIEACIEAIEEQPDIQTLMAVEGHAREMYYQCFDNILDHPDFVFDKRTRRPPQNNLNTLISFGNSVLYTMVLSEIYRTHLDPRIAYLHTSNFRRFSLNLDVAEIFKPIIIDRAILSVIGKNQIKKSDFKGDYNGILLKDGGKQNFLNEIERRLSQTLEIKALKRKVSYRRLIRMELYKIEKDLMGETPYVPYVSRW</sequence>
<dbReference type="GO" id="GO:0004520">
    <property type="term" value="F:DNA endonuclease activity"/>
    <property type="evidence" value="ECO:0007669"/>
    <property type="project" value="InterPro"/>
</dbReference>
<accession>A0A1H3GS75</accession>
<evidence type="ECO:0000256" key="6">
    <source>
        <dbReference type="ARBA" id="ARBA00023118"/>
    </source>
</evidence>
<dbReference type="STRING" id="1528.SAMN04488579_1152"/>
<proteinExistence type="inferred from homology"/>
<keyword evidence="7 9" id="KW-0238">DNA-binding</keyword>
<feature type="binding site" evidence="9">
    <location>
        <position position="156"/>
    </location>
    <ligand>
        <name>Mn(2+)</name>
        <dbReference type="ChEBI" id="CHEBI:29035"/>
    </ligand>
</feature>
<evidence type="ECO:0000256" key="1">
    <source>
        <dbReference type="ARBA" id="ARBA00022722"/>
    </source>
</evidence>
<dbReference type="InterPro" id="IPR002729">
    <property type="entry name" value="CRISPR-assoc_Cas1"/>
</dbReference>
<comment type="cofactor">
    <cofactor evidence="9">
        <name>Mg(2+)</name>
        <dbReference type="ChEBI" id="CHEBI:18420"/>
    </cofactor>
    <cofactor evidence="9">
        <name>Mn(2+)</name>
        <dbReference type="ChEBI" id="CHEBI:29035"/>
    </cofactor>
</comment>
<dbReference type="PANTHER" id="PTHR43219">
    <property type="entry name" value="CRISPR-ASSOCIATED ENDONUCLEASE CAS1"/>
    <property type="match status" value="1"/>
</dbReference>
<name>A0A1H3GS75_EUBBA</name>
<dbReference type="AlphaFoldDB" id="A0A1H3GS75"/>
<dbReference type="Pfam" id="PF01867">
    <property type="entry name" value="Cas_Cas1"/>
    <property type="match status" value="1"/>
</dbReference>
<dbReference type="Gene3D" id="3.100.10.20">
    <property type="entry name" value="CRISPR-associated endonuclease Cas1, N-terminal domain"/>
    <property type="match status" value="1"/>
</dbReference>
<keyword evidence="5 9" id="KW-0460">Magnesium</keyword>
<comment type="similarity">
    <text evidence="9">Belongs to the CRISPR-associated endonuclease Cas1 family.</text>
</comment>
<evidence type="ECO:0000256" key="3">
    <source>
        <dbReference type="ARBA" id="ARBA00022759"/>
    </source>
</evidence>
<gene>
    <name evidence="9" type="primary">cas1</name>
    <name evidence="10" type="ORF">SAMN04488579_1152</name>
</gene>
<dbReference type="EMBL" id="FNOU01000015">
    <property type="protein sequence ID" value="SDY05910.1"/>
    <property type="molecule type" value="Genomic_DNA"/>
</dbReference>
<evidence type="ECO:0000256" key="5">
    <source>
        <dbReference type="ARBA" id="ARBA00022842"/>
    </source>
</evidence>
<protein>
    <recommendedName>
        <fullName evidence="9">CRISPR-associated endonuclease Cas1</fullName>
        <ecNumber evidence="9">3.1.-.-</ecNumber>
    </recommendedName>
</protein>
<evidence type="ECO:0000256" key="7">
    <source>
        <dbReference type="ARBA" id="ARBA00023125"/>
    </source>
</evidence>
<dbReference type="CDD" id="cd09722">
    <property type="entry name" value="Cas1_I-B"/>
    <property type="match status" value="1"/>
</dbReference>
<organism evidence="10 11">
    <name type="scientific">Eubacterium barkeri</name>
    <name type="common">Clostridium barkeri</name>
    <dbReference type="NCBI Taxonomy" id="1528"/>
    <lineage>
        <taxon>Bacteria</taxon>
        <taxon>Bacillati</taxon>
        <taxon>Bacillota</taxon>
        <taxon>Clostridia</taxon>
        <taxon>Eubacteriales</taxon>
        <taxon>Eubacteriaceae</taxon>
        <taxon>Eubacterium</taxon>
    </lineage>
</organism>
<evidence type="ECO:0000256" key="2">
    <source>
        <dbReference type="ARBA" id="ARBA00022723"/>
    </source>
</evidence>
<keyword evidence="6 9" id="KW-0051">Antiviral defense</keyword>
<dbReference type="RefSeq" id="WP_090245748.1">
    <property type="nucleotide sequence ID" value="NZ_FNOU01000015.1"/>
</dbReference>
<dbReference type="NCBIfam" id="TIGR00287">
    <property type="entry name" value="cas1"/>
    <property type="match status" value="1"/>
</dbReference>
<dbReference type="Gene3D" id="1.20.120.920">
    <property type="entry name" value="CRISPR-associated endonuclease Cas1, C-terminal domain"/>
    <property type="match status" value="1"/>
</dbReference>
<dbReference type="GO" id="GO:0003677">
    <property type="term" value="F:DNA binding"/>
    <property type="evidence" value="ECO:0007669"/>
    <property type="project" value="UniProtKB-KW"/>
</dbReference>
<keyword evidence="2 9" id="KW-0479">Metal-binding</keyword>